<evidence type="ECO:0000313" key="6">
    <source>
        <dbReference type="Proteomes" id="UP000759131"/>
    </source>
</evidence>
<evidence type="ECO:0000256" key="2">
    <source>
        <dbReference type="ARBA" id="ARBA00022729"/>
    </source>
</evidence>
<feature type="signal peptide" evidence="4">
    <location>
        <begin position="1"/>
        <end position="17"/>
    </location>
</feature>
<reference evidence="5" key="1">
    <citation type="submission" date="2020-11" db="EMBL/GenBank/DDBJ databases">
        <authorList>
            <person name="Tran Van P."/>
        </authorList>
    </citation>
    <scope>NUCLEOTIDE SEQUENCE</scope>
</reference>
<dbReference type="InterPro" id="IPR032675">
    <property type="entry name" value="LRR_dom_sf"/>
</dbReference>
<evidence type="ECO:0000256" key="3">
    <source>
        <dbReference type="ARBA" id="ARBA00022737"/>
    </source>
</evidence>
<gene>
    <name evidence="5" type="ORF">OSB1V03_LOCUS4455</name>
</gene>
<dbReference type="InterPro" id="IPR001611">
    <property type="entry name" value="Leu-rich_rpt"/>
</dbReference>
<dbReference type="GO" id="GO:0005886">
    <property type="term" value="C:plasma membrane"/>
    <property type="evidence" value="ECO:0007669"/>
    <property type="project" value="TreeGrafter"/>
</dbReference>
<name>A0A7R9PX54_9ACAR</name>
<protein>
    <submittedName>
        <fullName evidence="5">Uncharacterized protein</fullName>
    </submittedName>
</protein>
<dbReference type="PANTHER" id="PTHR24369:SF210">
    <property type="entry name" value="CHAOPTIN-RELATED"/>
    <property type="match status" value="1"/>
</dbReference>
<dbReference type="EMBL" id="OC856609">
    <property type="protein sequence ID" value="CAD7624008.1"/>
    <property type="molecule type" value="Genomic_DNA"/>
</dbReference>
<proteinExistence type="predicted"/>
<dbReference type="PRINTS" id="PR00019">
    <property type="entry name" value="LEURICHRPT"/>
</dbReference>
<dbReference type="OrthoDB" id="2013775at2759"/>
<dbReference type="Pfam" id="PF13855">
    <property type="entry name" value="LRR_8"/>
    <property type="match status" value="2"/>
</dbReference>
<dbReference type="SUPFAM" id="SSF52058">
    <property type="entry name" value="L domain-like"/>
    <property type="match status" value="1"/>
</dbReference>
<organism evidence="5">
    <name type="scientific">Medioppia subpectinata</name>
    <dbReference type="NCBI Taxonomy" id="1979941"/>
    <lineage>
        <taxon>Eukaryota</taxon>
        <taxon>Metazoa</taxon>
        <taxon>Ecdysozoa</taxon>
        <taxon>Arthropoda</taxon>
        <taxon>Chelicerata</taxon>
        <taxon>Arachnida</taxon>
        <taxon>Acari</taxon>
        <taxon>Acariformes</taxon>
        <taxon>Sarcoptiformes</taxon>
        <taxon>Oribatida</taxon>
        <taxon>Brachypylina</taxon>
        <taxon>Oppioidea</taxon>
        <taxon>Oppiidae</taxon>
        <taxon>Medioppia</taxon>
    </lineage>
</organism>
<dbReference type="PANTHER" id="PTHR24369">
    <property type="entry name" value="ANTIGEN BSP, PUTATIVE-RELATED"/>
    <property type="match status" value="1"/>
</dbReference>
<evidence type="ECO:0000256" key="1">
    <source>
        <dbReference type="ARBA" id="ARBA00022614"/>
    </source>
</evidence>
<dbReference type="InterPro" id="IPR050541">
    <property type="entry name" value="LRR_TM_domain-containing"/>
</dbReference>
<dbReference type="InterPro" id="IPR003591">
    <property type="entry name" value="Leu-rich_rpt_typical-subtyp"/>
</dbReference>
<keyword evidence="6" id="KW-1185">Reference proteome</keyword>
<keyword evidence="3" id="KW-0677">Repeat</keyword>
<keyword evidence="1" id="KW-0433">Leucine-rich repeat</keyword>
<evidence type="ECO:0000256" key="4">
    <source>
        <dbReference type="SAM" id="SignalP"/>
    </source>
</evidence>
<keyword evidence="2 4" id="KW-0732">Signal</keyword>
<sequence length="307" mass="34939">MNGQSFVLIMTIQFCLIYEYNVSQHNTNDEEVVGVKDINNNNNRSNCSYFYEEVVCDCDETALELKCYNIEASDDLIFAFNHVLNVTKNYYWTLLEVHCINPFDSVTKTYHISADIFTNGPKFERIVFVGDCSKAKHYDNLLATDRDTESVFMTKNTVRMATTCNLFQTKLERLQELTITDSLMAGDMISATFSTKCLGQYGTRNEALPMARLRIVACNLTLIESGAFFNLAELQAIDLSDNQLTHLSRQAFASHLYKLRSFVLRNNRLTALSTDFFDKLPQLRALDLSGNLLTALPFVARQPRGVQ</sequence>
<dbReference type="PROSITE" id="PS51450">
    <property type="entry name" value="LRR"/>
    <property type="match status" value="1"/>
</dbReference>
<dbReference type="AlphaFoldDB" id="A0A7R9PX54"/>
<dbReference type="Gene3D" id="3.80.10.10">
    <property type="entry name" value="Ribonuclease Inhibitor"/>
    <property type="match status" value="1"/>
</dbReference>
<dbReference type="EMBL" id="CAJPIZ010002034">
    <property type="protein sequence ID" value="CAG2104438.1"/>
    <property type="molecule type" value="Genomic_DNA"/>
</dbReference>
<feature type="chain" id="PRO_5036403721" evidence="4">
    <location>
        <begin position="18"/>
        <end position="307"/>
    </location>
</feature>
<dbReference type="Proteomes" id="UP000759131">
    <property type="component" value="Unassembled WGS sequence"/>
</dbReference>
<evidence type="ECO:0000313" key="5">
    <source>
        <dbReference type="EMBL" id="CAD7624008.1"/>
    </source>
</evidence>
<accession>A0A7R9PX54</accession>
<dbReference type="SMART" id="SM00369">
    <property type="entry name" value="LRR_TYP"/>
    <property type="match status" value="3"/>
</dbReference>